<dbReference type="SUPFAM" id="SSF47384">
    <property type="entry name" value="Homodimeric domain of signal transducing histidine kinase"/>
    <property type="match status" value="1"/>
</dbReference>
<evidence type="ECO:0000256" key="1">
    <source>
        <dbReference type="ARBA" id="ARBA00000085"/>
    </source>
</evidence>
<reference evidence="9" key="2">
    <citation type="submission" date="2019-11" db="EMBL/GenBank/DDBJ databases">
        <title>Improved Assembly of Tolypothrix boutellei genome.</title>
        <authorList>
            <person name="Sarangi A.N."/>
            <person name="Mukherjee M."/>
            <person name="Ghosh S."/>
            <person name="Singh D."/>
            <person name="Das A."/>
            <person name="Kant S."/>
            <person name="Prusty A."/>
            <person name="Tripathy S."/>
        </authorList>
    </citation>
    <scope>NUCLEOTIDE SEQUENCE</scope>
    <source>
        <strain evidence="9">VB521301</strain>
    </source>
</reference>
<dbReference type="PANTHER" id="PTHR43065:SF50">
    <property type="entry name" value="HISTIDINE KINASE"/>
    <property type="match status" value="1"/>
</dbReference>
<comment type="caution">
    <text evidence="9">The sequence shown here is derived from an EMBL/GenBank/DDBJ whole genome shotgun (WGS) entry which is preliminary data.</text>
</comment>
<dbReference type="SMART" id="SM01080">
    <property type="entry name" value="CHASE2"/>
    <property type="match status" value="1"/>
</dbReference>
<dbReference type="SMART" id="SM00388">
    <property type="entry name" value="HisKA"/>
    <property type="match status" value="1"/>
</dbReference>
<keyword evidence="4" id="KW-0808">Transferase</keyword>
<dbReference type="EC" id="2.7.13.3" evidence="2"/>
<dbReference type="AlphaFoldDB" id="A0A8S9T9Z9"/>
<keyword evidence="4" id="KW-0418">Kinase</keyword>
<comment type="catalytic activity">
    <reaction evidence="1">
        <text>ATP + protein L-histidine = ADP + protein N-phospho-L-histidine.</text>
        <dbReference type="EC" id="2.7.13.3"/>
    </reaction>
</comment>
<dbReference type="InterPro" id="IPR004358">
    <property type="entry name" value="Sig_transdc_His_kin-like_C"/>
</dbReference>
<evidence type="ECO:0000256" key="4">
    <source>
        <dbReference type="ARBA" id="ARBA00022777"/>
    </source>
</evidence>
<name>A0A8S9T9Z9_9CYAN</name>
<evidence type="ECO:0000256" key="5">
    <source>
        <dbReference type="ARBA" id="ARBA00023012"/>
    </source>
</evidence>
<feature type="transmembrane region" description="Helical" evidence="7">
    <location>
        <begin position="380"/>
        <end position="397"/>
    </location>
</feature>
<dbReference type="OrthoDB" id="337251at2"/>
<feature type="domain" description="Histidine kinase" evidence="8">
    <location>
        <begin position="502"/>
        <end position="760"/>
    </location>
</feature>
<dbReference type="PRINTS" id="PR00344">
    <property type="entry name" value="BCTRLSENSOR"/>
</dbReference>
<keyword evidence="7" id="KW-0472">Membrane</keyword>
<dbReference type="Pfam" id="PF05226">
    <property type="entry name" value="CHASE2"/>
    <property type="match status" value="1"/>
</dbReference>
<evidence type="ECO:0000256" key="2">
    <source>
        <dbReference type="ARBA" id="ARBA00012438"/>
    </source>
</evidence>
<dbReference type="GO" id="GO:0000155">
    <property type="term" value="F:phosphorelay sensor kinase activity"/>
    <property type="evidence" value="ECO:0007669"/>
    <property type="project" value="InterPro"/>
</dbReference>
<feature type="transmembrane region" description="Helical" evidence="7">
    <location>
        <begin position="432"/>
        <end position="456"/>
    </location>
</feature>
<dbReference type="InterPro" id="IPR007890">
    <property type="entry name" value="CHASE2"/>
</dbReference>
<keyword evidence="3" id="KW-0597">Phosphoprotein</keyword>
<feature type="transmembrane region" description="Helical" evidence="7">
    <location>
        <begin position="404"/>
        <end position="426"/>
    </location>
</feature>
<organism evidence="9 10">
    <name type="scientific">Tolypothrix bouteillei VB521301</name>
    <dbReference type="NCBI Taxonomy" id="1479485"/>
    <lineage>
        <taxon>Bacteria</taxon>
        <taxon>Bacillati</taxon>
        <taxon>Cyanobacteriota</taxon>
        <taxon>Cyanophyceae</taxon>
        <taxon>Nostocales</taxon>
        <taxon>Tolypothrichaceae</taxon>
        <taxon>Tolypothrix</taxon>
    </lineage>
</organism>
<dbReference type="Gene3D" id="1.10.287.130">
    <property type="match status" value="1"/>
</dbReference>
<protein>
    <recommendedName>
        <fullName evidence="2">histidine kinase</fullName>
        <ecNumber evidence="2">2.7.13.3</ecNumber>
    </recommendedName>
</protein>
<keyword evidence="7" id="KW-1133">Transmembrane helix</keyword>
<keyword evidence="6" id="KW-0175">Coiled coil</keyword>
<evidence type="ECO:0000256" key="3">
    <source>
        <dbReference type="ARBA" id="ARBA00022553"/>
    </source>
</evidence>
<dbReference type="InterPro" id="IPR036097">
    <property type="entry name" value="HisK_dim/P_sf"/>
</dbReference>
<dbReference type="InterPro" id="IPR003594">
    <property type="entry name" value="HATPase_dom"/>
</dbReference>
<evidence type="ECO:0000313" key="10">
    <source>
        <dbReference type="Proteomes" id="UP000029738"/>
    </source>
</evidence>
<keyword evidence="5" id="KW-0902">Two-component regulatory system</keyword>
<evidence type="ECO:0000313" key="9">
    <source>
        <dbReference type="EMBL" id="KAF3888938.1"/>
    </source>
</evidence>
<dbReference type="Proteomes" id="UP000029738">
    <property type="component" value="Unassembled WGS sequence"/>
</dbReference>
<accession>A0A8S9T9Z9</accession>
<evidence type="ECO:0000256" key="7">
    <source>
        <dbReference type="SAM" id="Phobius"/>
    </source>
</evidence>
<reference evidence="9" key="1">
    <citation type="journal article" date="2015" name="Genome Announc.">
        <title>Draft Genome Sequence of Tolypothrix boutellei Strain VB521301.</title>
        <authorList>
            <person name="Chandrababunaidu M.M."/>
            <person name="Singh D."/>
            <person name="Sen D."/>
            <person name="Bhan S."/>
            <person name="Das S."/>
            <person name="Gupta A."/>
            <person name="Adhikary S.P."/>
            <person name="Tripathy S."/>
        </authorList>
    </citation>
    <scope>NUCLEOTIDE SEQUENCE</scope>
    <source>
        <strain evidence="9">VB521301</strain>
    </source>
</reference>
<sequence>MNSKVAWEYYEQVRCYIHSTTCLTFTTHSAMKSFFKTKGLYHFPNNLHSQFVSFLSSKLKKFTTQWHGTLIVAPTVAGLTIAIRMLGWLEPLELTVLDLSFRLHLQPPPDNRIVIVGVEESDLARLKQWPISDATMAKLLTLVKQQQPKVIGLDIYRNLPVEPGHNELVKVFKTTPNLIGIRKAVGDRFSSEVAAPSELARLNQVSANDIVIDNDGVLRRGMLYPIPGEPLPSLGLAVALAYLQDKNIAPEAASDGSLKLDKTVFHPFEANDGGYIGADAGGYQILLKFRGSAGSFSTVSVMDVLEGRIPQNLMRDRIVLIGANATSLNDAFYTPYSRNFRSTPVRTSGVEIQANLASQILSSVLDGHSLIQTWSEPLENLWIVLWAAVIAGLGWKWRYNKAHFFLLQLTALLLGAIVIACLIAYMNFLLSWWIPIVPPLLALFGSTIAISGQVYISRLRELNTKLEQTVKNLEQAMSDLKQSQIQLIQSEKMSALGQLVAGVAHEINNPIGFIAGNIESLKGYMQDLTNHLKLYQHCFPNPGMEIEEDAEAIDLEYTLEDLSKIISSLRTGIQRVKDISISLRTFSRSDSSAKVPFNIHEGIDSTILILKHRIKGNSKRPEIKIFQEYGHLPMVNCFPGQLNQVFMNLIANAIDAFDESTREQSFAEMEANPNQIRIITEVLADKNMVVIRVKDNGMGMSEEVKQKIFEHLFTTKAVGKGTGLGLSISLQIIEENHGGKLTCISAPGEGAEFIVEIPIS</sequence>
<evidence type="ECO:0000259" key="8">
    <source>
        <dbReference type="PROSITE" id="PS50109"/>
    </source>
</evidence>
<dbReference type="RefSeq" id="WP_050046777.1">
    <property type="nucleotide sequence ID" value="NZ_JHEG04000001.1"/>
</dbReference>
<dbReference type="InterPro" id="IPR036890">
    <property type="entry name" value="HATPase_C_sf"/>
</dbReference>
<dbReference type="InterPro" id="IPR003661">
    <property type="entry name" value="HisK_dim/P_dom"/>
</dbReference>
<dbReference type="PANTHER" id="PTHR43065">
    <property type="entry name" value="SENSOR HISTIDINE KINASE"/>
    <property type="match status" value="1"/>
</dbReference>
<dbReference type="PROSITE" id="PS50109">
    <property type="entry name" value="HIS_KIN"/>
    <property type="match status" value="1"/>
</dbReference>
<dbReference type="SMART" id="SM00387">
    <property type="entry name" value="HATPase_c"/>
    <property type="match status" value="1"/>
</dbReference>
<dbReference type="Pfam" id="PF02518">
    <property type="entry name" value="HATPase_c"/>
    <property type="match status" value="1"/>
</dbReference>
<dbReference type="SUPFAM" id="SSF55874">
    <property type="entry name" value="ATPase domain of HSP90 chaperone/DNA topoisomerase II/histidine kinase"/>
    <property type="match status" value="1"/>
</dbReference>
<dbReference type="InterPro" id="IPR005467">
    <property type="entry name" value="His_kinase_dom"/>
</dbReference>
<dbReference type="CDD" id="cd00082">
    <property type="entry name" value="HisKA"/>
    <property type="match status" value="1"/>
</dbReference>
<dbReference type="Gene3D" id="3.30.565.10">
    <property type="entry name" value="Histidine kinase-like ATPase, C-terminal domain"/>
    <property type="match status" value="1"/>
</dbReference>
<feature type="coiled-coil region" evidence="6">
    <location>
        <begin position="456"/>
        <end position="486"/>
    </location>
</feature>
<keyword evidence="10" id="KW-1185">Reference proteome</keyword>
<evidence type="ECO:0000256" key="6">
    <source>
        <dbReference type="SAM" id="Coils"/>
    </source>
</evidence>
<gene>
    <name evidence="9" type="ORF">DA73_0400028220</name>
</gene>
<proteinExistence type="predicted"/>
<dbReference type="EMBL" id="JHEG04000001">
    <property type="protein sequence ID" value="KAF3888938.1"/>
    <property type="molecule type" value="Genomic_DNA"/>
</dbReference>
<keyword evidence="7" id="KW-0812">Transmembrane</keyword>